<accession>A0A6A4SIL7</accession>
<gene>
    <name evidence="2" type="ORF">F2P81_016923</name>
</gene>
<sequence>MADEAALTDPGPNGGSDRSLEQACAWQTDTVAMQIYVYIHIKRLHPTWPKQSRIGRVCWFTVKDAECEIGMGHMMCSVSEA</sequence>
<feature type="region of interest" description="Disordered" evidence="1">
    <location>
        <begin position="1"/>
        <end position="20"/>
    </location>
</feature>
<reference evidence="2 3" key="1">
    <citation type="submission" date="2019-06" db="EMBL/GenBank/DDBJ databases">
        <title>Draft genomes of female and male turbot (Scophthalmus maximus).</title>
        <authorList>
            <person name="Xu H."/>
            <person name="Xu X.-W."/>
            <person name="Shao C."/>
            <person name="Chen S."/>
        </authorList>
    </citation>
    <scope>NUCLEOTIDE SEQUENCE [LARGE SCALE GENOMIC DNA]</scope>
    <source>
        <strain evidence="2">Ysfricsl-2016a</strain>
        <tissue evidence="2">Blood</tissue>
    </source>
</reference>
<dbReference type="Proteomes" id="UP000438429">
    <property type="component" value="Unassembled WGS sequence"/>
</dbReference>
<evidence type="ECO:0000313" key="2">
    <source>
        <dbReference type="EMBL" id="KAF0030192.1"/>
    </source>
</evidence>
<protein>
    <submittedName>
        <fullName evidence="2">Uncharacterized protein</fullName>
    </submittedName>
</protein>
<evidence type="ECO:0000256" key="1">
    <source>
        <dbReference type="SAM" id="MobiDB-lite"/>
    </source>
</evidence>
<dbReference type="EMBL" id="VEVO01000015">
    <property type="protein sequence ID" value="KAF0030192.1"/>
    <property type="molecule type" value="Genomic_DNA"/>
</dbReference>
<comment type="caution">
    <text evidence="2">The sequence shown here is derived from an EMBL/GenBank/DDBJ whole genome shotgun (WGS) entry which is preliminary data.</text>
</comment>
<proteinExistence type="predicted"/>
<dbReference type="AlphaFoldDB" id="A0A6A4SIL7"/>
<evidence type="ECO:0000313" key="3">
    <source>
        <dbReference type="Proteomes" id="UP000438429"/>
    </source>
</evidence>
<organism evidence="2 3">
    <name type="scientific">Scophthalmus maximus</name>
    <name type="common">Turbot</name>
    <name type="synonym">Psetta maxima</name>
    <dbReference type="NCBI Taxonomy" id="52904"/>
    <lineage>
        <taxon>Eukaryota</taxon>
        <taxon>Metazoa</taxon>
        <taxon>Chordata</taxon>
        <taxon>Craniata</taxon>
        <taxon>Vertebrata</taxon>
        <taxon>Euteleostomi</taxon>
        <taxon>Actinopterygii</taxon>
        <taxon>Neopterygii</taxon>
        <taxon>Teleostei</taxon>
        <taxon>Neoteleostei</taxon>
        <taxon>Acanthomorphata</taxon>
        <taxon>Carangaria</taxon>
        <taxon>Pleuronectiformes</taxon>
        <taxon>Pleuronectoidei</taxon>
        <taxon>Scophthalmidae</taxon>
        <taxon>Scophthalmus</taxon>
    </lineage>
</organism>
<name>A0A6A4SIL7_SCOMX</name>